<keyword evidence="5 13" id="KW-0479">Metal-binding</keyword>
<dbReference type="InterPro" id="IPR009056">
    <property type="entry name" value="Cyt_c-like_dom"/>
</dbReference>
<keyword evidence="8" id="KW-0249">Electron transport</keyword>
<keyword evidence="3" id="KW-0813">Transport</keyword>
<feature type="transmembrane region" description="Helical" evidence="14">
    <location>
        <begin position="6"/>
        <end position="27"/>
    </location>
</feature>
<dbReference type="PANTHER" id="PTHR30600">
    <property type="entry name" value="CYTOCHROME C PEROXIDASE-RELATED"/>
    <property type="match status" value="1"/>
</dbReference>
<dbReference type="FunFam" id="1.10.760.10:FF:000019">
    <property type="entry name" value="Di-heme cytochrome C peroxidase"/>
    <property type="match status" value="1"/>
</dbReference>
<comment type="function">
    <text evidence="11">Involved in methylamine metabolism. Essential for the maturation of the beta subunit of MADH, presumably via a step in the biosynthesis of tryptophan tryptophylquinone (TTQ), the cofactor of MADH.</text>
</comment>
<keyword evidence="10 13" id="KW-0408">Iron</keyword>
<keyword evidence="9 16" id="KW-0560">Oxidoreductase</keyword>
<dbReference type="SUPFAM" id="SSF46626">
    <property type="entry name" value="Cytochrome c"/>
    <property type="match status" value="2"/>
</dbReference>
<dbReference type="InterPro" id="IPR004852">
    <property type="entry name" value="Di-haem_cyt_c_peroxidsae"/>
</dbReference>
<evidence type="ECO:0000256" key="12">
    <source>
        <dbReference type="ARBA" id="ARBA00073576"/>
    </source>
</evidence>
<evidence type="ECO:0000256" key="7">
    <source>
        <dbReference type="ARBA" id="ARBA00022764"/>
    </source>
</evidence>
<evidence type="ECO:0000313" key="16">
    <source>
        <dbReference type="EMBL" id="ODJ86668.1"/>
    </source>
</evidence>
<reference evidence="16 17" key="1">
    <citation type="submission" date="2016-06" db="EMBL/GenBank/DDBJ databases">
        <title>Genome sequence of endosymbiont of Candidatus Endolucinida thiodiazotropha.</title>
        <authorList>
            <person name="Poehlein A."/>
            <person name="Koenig S."/>
            <person name="Heiden S.E."/>
            <person name="Thuermer A."/>
            <person name="Voget S."/>
            <person name="Daniel R."/>
            <person name="Markert S."/>
            <person name="Gros O."/>
            <person name="Schweder T."/>
        </authorList>
    </citation>
    <scope>NUCLEOTIDE SEQUENCE [LARGE SCALE GENOMIC DNA]</scope>
    <source>
        <strain evidence="16 17">COS</strain>
    </source>
</reference>
<dbReference type="InterPro" id="IPR036909">
    <property type="entry name" value="Cyt_c-like_dom_sf"/>
</dbReference>
<sequence>MNTGIIELLAFGLVAIIAGFFLLISMVRELTPNQRRKWFLGIGLGTGIIAFSLKIGLIVIFSLFPGPMLSLFPEREHELASVIASTDQRNDSRIFKTPYTWQALPTSAPYPEDNPPTAEKIKLGRKLFFDTRLSADGTLSCASCHVLTDDKGGGDGLTASIGIDGKQGTRNAPTVFNAAFQKVLFWDGRASSLEDQAKGPLINPIEMGMPSLDHVVNTVRNIPEYQALFSSTFPTRPSITIDTIAMAIASYERTLITPDSPYDRFIRGDSNALTEKQIRGMALFGSTGCILFHSGPNFSAASLFSDDTPYRIFPSIPNTVYEKRHRLNDDLGAAPKDNGSDRGVWRIPSLRNVTRTGPYFHNGSVSSLEEAVRIMAHVQLNKAISNRDTDDRSIQWLNSNKRLRVESHQALSDTEVEEIVAFLESLEGKLPISQQ</sequence>
<comment type="subcellular location">
    <subcellularLocation>
        <location evidence="1">Periplasm</location>
    </subcellularLocation>
</comment>
<evidence type="ECO:0000256" key="1">
    <source>
        <dbReference type="ARBA" id="ARBA00004418"/>
    </source>
</evidence>
<organism evidence="16 17">
    <name type="scientific">Candidatus Thiodiazotropha endolucinida</name>
    <dbReference type="NCBI Taxonomy" id="1655433"/>
    <lineage>
        <taxon>Bacteria</taxon>
        <taxon>Pseudomonadati</taxon>
        <taxon>Pseudomonadota</taxon>
        <taxon>Gammaproteobacteria</taxon>
        <taxon>Chromatiales</taxon>
        <taxon>Sedimenticolaceae</taxon>
        <taxon>Candidatus Thiodiazotropha</taxon>
    </lineage>
</organism>
<dbReference type="OrthoDB" id="9805202at2"/>
<dbReference type="GO" id="GO:0046872">
    <property type="term" value="F:metal ion binding"/>
    <property type="evidence" value="ECO:0007669"/>
    <property type="project" value="UniProtKB-KW"/>
</dbReference>
<feature type="domain" description="Cytochrome c" evidence="15">
    <location>
        <begin position="119"/>
        <end position="256"/>
    </location>
</feature>
<dbReference type="EMBL" id="MARB01000019">
    <property type="protein sequence ID" value="ODJ86668.1"/>
    <property type="molecule type" value="Genomic_DNA"/>
</dbReference>
<evidence type="ECO:0000256" key="4">
    <source>
        <dbReference type="ARBA" id="ARBA00022617"/>
    </source>
</evidence>
<evidence type="ECO:0000256" key="8">
    <source>
        <dbReference type="ARBA" id="ARBA00022982"/>
    </source>
</evidence>
<dbReference type="GO" id="GO:0009055">
    <property type="term" value="F:electron transfer activity"/>
    <property type="evidence" value="ECO:0007669"/>
    <property type="project" value="InterPro"/>
</dbReference>
<dbReference type="GO" id="GO:0020037">
    <property type="term" value="F:heme binding"/>
    <property type="evidence" value="ECO:0007669"/>
    <property type="project" value="InterPro"/>
</dbReference>
<evidence type="ECO:0000313" key="17">
    <source>
        <dbReference type="Proteomes" id="UP000094769"/>
    </source>
</evidence>
<dbReference type="Gene3D" id="1.10.760.10">
    <property type="entry name" value="Cytochrome c-like domain"/>
    <property type="match status" value="2"/>
</dbReference>
<dbReference type="PANTHER" id="PTHR30600:SF7">
    <property type="entry name" value="CYTOCHROME C PEROXIDASE-RELATED"/>
    <property type="match status" value="1"/>
</dbReference>
<evidence type="ECO:0000256" key="5">
    <source>
        <dbReference type="ARBA" id="ARBA00022723"/>
    </source>
</evidence>
<evidence type="ECO:0000256" key="14">
    <source>
        <dbReference type="SAM" id="Phobius"/>
    </source>
</evidence>
<keyword evidence="16" id="KW-0575">Peroxidase</keyword>
<dbReference type="RefSeq" id="WP_069126818.1">
    <property type="nucleotide sequence ID" value="NZ_MARB01000019.1"/>
</dbReference>
<evidence type="ECO:0000256" key="9">
    <source>
        <dbReference type="ARBA" id="ARBA00023002"/>
    </source>
</evidence>
<evidence type="ECO:0000259" key="15">
    <source>
        <dbReference type="PROSITE" id="PS51007"/>
    </source>
</evidence>
<keyword evidence="6" id="KW-0732">Signal</keyword>
<proteinExistence type="predicted"/>
<comment type="caution">
    <text evidence="16">The sequence shown here is derived from an EMBL/GenBank/DDBJ whole genome shotgun (WGS) entry which is preliminary data.</text>
</comment>
<keyword evidence="14" id="KW-1133">Transmembrane helix</keyword>
<protein>
    <recommendedName>
        <fullName evidence="12">Methylamine utilization protein MauG</fullName>
    </recommendedName>
</protein>
<feature type="transmembrane region" description="Helical" evidence="14">
    <location>
        <begin position="39"/>
        <end position="64"/>
    </location>
</feature>
<evidence type="ECO:0000256" key="13">
    <source>
        <dbReference type="PROSITE-ProRule" id="PRU00433"/>
    </source>
</evidence>
<evidence type="ECO:0000256" key="10">
    <source>
        <dbReference type="ARBA" id="ARBA00023004"/>
    </source>
</evidence>
<keyword evidence="17" id="KW-1185">Reference proteome</keyword>
<keyword evidence="4 13" id="KW-0349">Heme</keyword>
<evidence type="ECO:0000256" key="11">
    <source>
        <dbReference type="ARBA" id="ARBA00058991"/>
    </source>
</evidence>
<dbReference type="Pfam" id="PF03150">
    <property type="entry name" value="CCP_MauG"/>
    <property type="match status" value="1"/>
</dbReference>
<dbReference type="InterPro" id="IPR051395">
    <property type="entry name" value="Cytochrome_c_Peroxidase/MauG"/>
</dbReference>
<evidence type="ECO:0000256" key="6">
    <source>
        <dbReference type="ARBA" id="ARBA00022729"/>
    </source>
</evidence>
<dbReference type="PROSITE" id="PS51007">
    <property type="entry name" value="CYTC"/>
    <property type="match status" value="1"/>
</dbReference>
<evidence type="ECO:0000256" key="3">
    <source>
        <dbReference type="ARBA" id="ARBA00022448"/>
    </source>
</evidence>
<keyword evidence="14" id="KW-0472">Membrane</keyword>
<keyword evidence="14" id="KW-0812">Transmembrane</keyword>
<keyword evidence="7" id="KW-0574">Periplasm</keyword>
<gene>
    <name evidence="16" type="primary">ccp_5</name>
    <name evidence="16" type="ORF">CODIS_31520</name>
</gene>
<dbReference type="GO" id="GO:0042597">
    <property type="term" value="C:periplasmic space"/>
    <property type="evidence" value="ECO:0007669"/>
    <property type="project" value="UniProtKB-SubCell"/>
</dbReference>
<name>A0A7Z1AER1_9GAMM</name>
<comment type="pathway">
    <text evidence="2">One-carbon metabolism; methylamine degradation.</text>
</comment>
<dbReference type="GO" id="GO:0004130">
    <property type="term" value="F:cytochrome-c peroxidase activity"/>
    <property type="evidence" value="ECO:0007669"/>
    <property type="project" value="TreeGrafter"/>
</dbReference>
<accession>A0A7Z1AER1</accession>
<dbReference type="Proteomes" id="UP000094769">
    <property type="component" value="Unassembled WGS sequence"/>
</dbReference>
<dbReference type="AlphaFoldDB" id="A0A7Z1AER1"/>
<evidence type="ECO:0000256" key="2">
    <source>
        <dbReference type="ARBA" id="ARBA00004856"/>
    </source>
</evidence>